<dbReference type="Gene3D" id="3.30.450.20">
    <property type="entry name" value="PAS domain"/>
    <property type="match status" value="1"/>
</dbReference>
<dbReference type="PROSITE" id="PS50112">
    <property type="entry name" value="PAS"/>
    <property type="match status" value="1"/>
</dbReference>
<dbReference type="InterPro" id="IPR035965">
    <property type="entry name" value="PAS-like_dom_sf"/>
</dbReference>
<proteinExistence type="predicted"/>
<name>A0A160P984_9HYPH</name>
<evidence type="ECO:0000259" key="1">
    <source>
        <dbReference type="PROSITE" id="PS50112"/>
    </source>
</evidence>
<organism evidence="2 3">
    <name type="scientific">Methylorubrum populi</name>
    <dbReference type="NCBI Taxonomy" id="223967"/>
    <lineage>
        <taxon>Bacteria</taxon>
        <taxon>Pseudomonadati</taxon>
        <taxon>Pseudomonadota</taxon>
        <taxon>Alphaproteobacteria</taxon>
        <taxon>Hyphomicrobiales</taxon>
        <taxon>Methylobacteriaceae</taxon>
        <taxon>Methylorubrum</taxon>
    </lineage>
</organism>
<dbReference type="EMBL" id="AP014809">
    <property type="protein sequence ID" value="BAU89159.1"/>
    <property type="molecule type" value="Genomic_DNA"/>
</dbReference>
<accession>A0A160P984</accession>
<dbReference type="Proteomes" id="UP000218288">
    <property type="component" value="Chromosome"/>
</dbReference>
<evidence type="ECO:0000313" key="3">
    <source>
        <dbReference type="Proteomes" id="UP000218288"/>
    </source>
</evidence>
<dbReference type="CDD" id="cd00130">
    <property type="entry name" value="PAS"/>
    <property type="match status" value="1"/>
</dbReference>
<reference evidence="2 3" key="1">
    <citation type="journal article" date="2016" name="Genome Announc.">
        <title>Complete Genome Sequence of Methylobacterium populi P-1M, Isolated from Pink-Pigmented Household Biofilm.</title>
        <authorList>
            <person name="Morohoshi T."/>
            <person name="Ikeda T."/>
        </authorList>
    </citation>
    <scope>NUCLEOTIDE SEQUENCE [LARGE SCALE GENOMIC DNA]</scope>
    <source>
        <strain evidence="2 3">P-1M</strain>
    </source>
</reference>
<feature type="domain" description="PAS" evidence="1">
    <location>
        <begin position="23"/>
        <end position="62"/>
    </location>
</feature>
<evidence type="ECO:0000313" key="2">
    <source>
        <dbReference type="EMBL" id="BAU89159.1"/>
    </source>
</evidence>
<protein>
    <submittedName>
        <fullName evidence="2">PAS domain S-box</fullName>
    </submittedName>
</protein>
<sequence length="173" mass="19387">MGSLMNTDDFAYDFDAPDSDWNHEPSRADLFRQIDAPLYTTDSDGWLTYYNDAAAQLWGFRPVLGKARWCGSWRLFEADGTPLPHDLSPMAVTLREGRMLRGLQVGLERPDGTRMAFMPYPTALRDRTGAVVGGSNILLKVERPGRRIAFRNPLQGRPTLRAAQVSGMHRCSA</sequence>
<dbReference type="SUPFAM" id="SSF55785">
    <property type="entry name" value="PYP-like sensor domain (PAS domain)"/>
    <property type="match status" value="1"/>
</dbReference>
<dbReference type="AlphaFoldDB" id="A0A160P984"/>
<dbReference type="InterPro" id="IPR000014">
    <property type="entry name" value="PAS"/>
</dbReference>
<gene>
    <name evidence="2" type="ORF">MPPM_0554</name>
</gene>